<dbReference type="eggNOG" id="COG1376">
    <property type="taxonomic scope" value="Bacteria"/>
</dbReference>
<dbReference type="Proteomes" id="UP000010478">
    <property type="component" value="Chromosome"/>
</dbReference>
<dbReference type="GO" id="GO:0005576">
    <property type="term" value="C:extracellular region"/>
    <property type="evidence" value="ECO:0007669"/>
    <property type="project" value="TreeGrafter"/>
</dbReference>
<keyword evidence="3" id="KW-0328">Glycosyltransferase</keyword>
<dbReference type="SUPFAM" id="SSF141523">
    <property type="entry name" value="L,D-transpeptidase catalytic domain-like"/>
    <property type="match status" value="1"/>
</dbReference>
<dbReference type="PROSITE" id="PS52029">
    <property type="entry name" value="LD_TPASE"/>
    <property type="match status" value="1"/>
</dbReference>
<dbReference type="Pfam" id="PF03734">
    <property type="entry name" value="YkuD"/>
    <property type="match status" value="1"/>
</dbReference>
<feature type="domain" description="L,D-TPase catalytic" evidence="11">
    <location>
        <begin position="85"/>
        <end position="210"/>
    </location>
</feature>
<sequence precursor="true">MVNSKFLFNKLIVLSLSAAALSVGIQQQATAEVVANSSNSAIAAQRPTSETQLPNLGTPELPPLGEPFRYIPQEPKPAVNPIEEVHLVLKLRERRVYVYRQNKVQTSFPVAVGKGGWETPTGNFKVIQMIKDPVWQNPWTGELIPAGPDNPLGSRWMGFWTDGKNVIGFHGTPNPESIGAAASHGCVRMFDKDAQALFEKVAVGTPVIVEH</sequence>
<evidence type="ECO:0000313" key="13">
    <source>
        <dbReference type="Proteomes" id="UP000010478"/>
    </source>
</evidence>
<evidence type="ECO:0000256" key="3">
    <source>
        <dbReference type="ARBA" id="ARBA00022676"/>
    </source>
</evidence>
<evidence type="ECO:0000256" key="10">
    <source>
        <dbReference type="SAM" id="SignalP"/>
    </source>
</evidence>
<dbReference type="CDD" id="cd16913">
    <property type="entry name" value="YkuD_like"/>
    <property type="match status" value="1"/>
</dbReference>
<protein>
    <submittedName>
        <fullName evidence="12">ErfK/YbiS/YcfS/YnhG family protein</fullName>
    </submittedName>
</protein>
<dbReference type="InterPro" id="IPR005490">
    <property type="entry name" value="LD_TPept_cat_dom"/>
</dbReference>
<evidence type="ECO:0000256" key="7">
    <source>
        <dbReference type="ARBA" id="ARBA00022984"/>
    </source>
</evidence>
<evidence type="ECO:0000256" key="9">
    <source>
        <dbReference type="PROSITE-ProRule" id="PRU01373"/>
    </source>
</evidence>
<dbReference type="GO" id="GO:0071972">
    <property type="term" value="F:peptidoglycan L,D-transpeptidase activity"/>
    <property type="evidence" value="ECO:0007669"/>
    <property type="project" value="TreeGrafter"/>
</dbReference>
<evidence type="ECO:0000259" key="11">
    <source>
        <dbReference type="PROSITE" id="PS52029"/>
    </source>
</evidence>
<keyword evidence="5" id="KW-0378">Hydrolase</keyword>
<evidence type="ECO:0000256" key="1">
    <source>
        <dbReference type="ARBA" id="ARBA00004752"/>
    </source>
</evidence>
<dbReference type="GO" id="GO:0016757">
    <property type="term" value="F:glycosyltransferase activity"/>
    <property type="evidence" value="ECO:0007669"/>
    <property type="project" value="UniProtKB-KW"/>
</dbReference>
<keyword evidence="8 9" id="KW-0961">Cell wall biogenesis/degradation</keyword>
<dbReference type="InterPro" id="IPR050979">
    <property type="entry name" value="LD-transpeptidase"/>
</dbReference>
<dbReference type="KEGG" id="oni:Osc7112_0418"/>
<accession>K9VAC9</accession>
<dbReference type="RefSeq" id="WP_015174363.1">
    <property type="nucleotide sequence ID" value="NC_019729.1"/>
</dbReference>
<dbReference type="AlphaFoldDB" id="K9VAC9"/>
<keyword evidence="6 9" id="KW-0133">Cell shape</keyword>
<dbReference type="PANTHER" id="PTHR30582">
    <property type="entry name" value="L,D-TRANSPEPTIDASE"/>
    <property type="match status" value="1"/>
</dbReference>
<keyword evidence="7 9" id="KW-0573">Peptidoglycan synthesis</keyword>
<comment type="similarity">
    <text evidence="2">Belongs to the YkuD family.</text>
</comment>
<dbReference type="Gene3D" id="2.40.440.10">
    <property type="entry name" value="L,D-transpeptidase catalytic domain-like"/>
    <property type="match status" value="1"/>
</dbReference>
<feature type="chain" id="PRO_5003936726" evidence="10">
    <location>
        <begin position="32"/>
        <end position="211"/>
    </location>
</feature>
<dbReference type="HOGENOM" id="CLU_042399_4_0_3"/>
<keyword evidence="10" id="KW-0732">Signal</keyword>
<proteinExistence type="inferred from homology"/>
<dbReference type="InterPro" id="IPR038063">
    <property type="entry name" value="Transpep_catalytic_dom"/>
</dbReference>
<evidence type="ECO:0000313" key="12">
    <source>
        <dbReference type="EMBL" id="AFZ05028.1"/>
    </source>
</evidence>
<gene>
    <name evidence="12" type="ORF">Osc7112_0418</name>
</gene>
<evidence type="ECO:0000256" key="4">
    <source>
        <dbReference type="ARBA" id="ARBA00022679"/>
    </source>
</evidence>
<feature type="active site" description="Proton donor/acceptor" evidence="9">
    <location>
        <position position="170"/>
    </location>
</feature>
<dbReference type="GO" id="GO:0018104">
    <property type="term" value="P:peptidoglycan-protein cross-linking"/>
    <property type="evidence" value="ECO:0007669"/>
    <property type="project" value="TreeGrafter"/>
</dbReference>
<dbReference type="PANTHER" id="PTHR30582:SF24">
    <property type="entry name" value="L,D-TRANSPEPTIDASE ERFK_SRFK-RELATED"/>
    <property type="match status" value="1"/>
</dbReference>
<evidence type="ECO:0000256" key="8">
    <source>
        <dbReference type="ARBA" id="ARBA00023316"/>
    </source>
</evidence>
<evidence type="ECO:0000256" key="5">
    <source>
        <dbReference type="ARBA" id="ARBA00022801"/>
    </source>
</evidence>
<feature type="signal peptide" evidence="10">
    <location>
        <begin position="1"/>
        <end position="31"/>
    </location>
</feature>
<reference evidence="12 13" key="1">
    <citation type="submission" date="2012-05" db="EMBL/GenBank/DDBJ databases">
        <title>Finished chromosome of genome of Oscillatoria sp. PCC 7112.</title>
        <authorList>
            <consortium name="US DOE Joint Genome Institute"/>
            <person name="Gugger M."/>
            <person name="Coursin T."/>
            <person name="Rippka R."/>
            <person name="Tandeau De Marsac N."/>
            <person name="Huntemann M."/>
            <person name="Wei C.-L."/>
            <person name="Han J."/>
            <person name="Detter J.C."/>
            <person name="Han C."/>
            <person name="Tapia R."/>
            <person name="Davenport K."/>
            <person name="Daligault H."/>
            <person name="Erkkila T."/>
            <person name="Gu W."/>
            <person name="Munk A.C.C."/>
            <person name="Teshima H."/>
            <person name="Xu Y."/>
            <person name="Chain P."/>
            <person name="Chen A."/>
            <person name="Krypides N."/>
            <person name="Mavromatis K."/>
            <person name="Markowitz V."/>
            <person name="Szeto E."/>
            <person name="Ivanova N."/>
            <person name="Mikhailova N."/>
            <person name="Ovchinnikova G."/>
            <person name="Pagani I."/>
            <person name="Pati A."/>
            <person name="Goodwin L."/>
            <person name="Peters L."/>
            <person name="Pitluck S."/>
            <person name="Woyke T."/>
            <person name="Kerfeld C."/>
        </authorList>
    </citation>
    <scope>NUCLEOTIDE SEQUENCE [LARGE SCALE GENOMIC DNA]</scope>
    <source>
        <strain evidence="12 13">PCC 7112</strain>
    </source>
</reference>
<evidence type="ECO:0000256" key="2">
    <source>
        <dbReference type="ARBA" id="ARBA00005992"/>
    </source>
</evidence>
<keyword evidence="13" id="KW-1185">Reference proteome</keyword>
<dbReference type="UniPathway" id="UPA00219"/>
<dbReference type="GO" id="GO:0008360">
    <property type="term" value="P:regulation of cell shape"/>
    <property type="evidence" value="ECO:0007669"/>
    <property type="project" value="UniProtKB-UniRule"/>
</dbReference>
<evidence type="ECO:0000256" key="6">
    <source>
        <dbReference type="ARBA" id="ARBA00022960"/>
    </source>
</evidence>
<comment type="pathway">
    <text evidence="1 9">Cell wall biogenesis; peptidoglycan biosynthesis.</text>
</comment>
<dbReference type="EMBL" id="CP003614">
    <property type="protein sequence ID" value="AFZ05028.1"/>
    <property type="molecule type" value="Genomic_DNA"/>
</dbReference>
<organism evidence="12 13">
    <name type="scientific">Phormidium nigroviride PCC 7112</name>
    <dbReference type="NCBI Taxonomy" id="179408"/>
    <lineage>
        <taxon>Bacteria</taxon>
        <taxon>Bacillati</taxon>
        <taxon>Cyanobacteriota</taxon>
        <taxon>Cyanophyceae</taxon>
        <taxon>Oscillatoriophycideae</taxon>
        <taxon>Oscillatoriales</taxon>
        <taxon>Oscillatoriaceae</taxon>
        <taxon>Phormidium</taxon>
    </lineage>
</organism>
<feature type="active site" description="Nucleophile" evidence="9">
    <location>
        <position position="186"/>
    </location>
</feature>
<name>K9VAC9_9CYAN</name>
<dbReference type="GO" id="GO:0071555">
    <property type="term" value="P:cell wall organization"/>
    <property type="evidence" value="ECO:0007669"/>
    <property type="project" value="UniProtKB-UniRule"/>
</dbReference>
<keyword evidence="4" id="KW-0808">Transferase</keyword>